<feature type="domain" description="Amidohydrolase 3" evidence="2">
    <location>
        <begin position="79"/>
        <end position="558"/>
    </location>
</feature>
<keyword evidence="4" id="KW-1185">Reference proteome</keyword>
<reference evidence="3 4" key="1">
    <citation type="journal article" date="2011" name="Front. Microbiol.">
        <title>Genomic signatures of strain selection and enhancement in Bacillus atrophaeus var. globigii, a historical biowarfare simulant.</title>
        <authorList>
            <person name="Gibbons H.S."/>
            <person name="Broomall S.M."/>
            <person name="McNew L.A."/>
            <person name="Daligault H."/>
            <person name="Chapman C."/>
            <person name="Bruce D."/>
            <person name="Karavis M."/>
            <person name="Krepps M."/>
            <person name="McGregor P.A."/>
            <person name="Hong C."/>
            <person name="Park K.H."/>
            <person name="Akmal A."/>
            <person name="Feldman A."/>
            <person name="Lin J.S."/>
            <person name="Chang W.E."/>
            <person name="Higgs B.W."/>
            <person name="Demirev P."/>
            <person name="Lindquist J."/>
            <person name="Liem A."/>
            <person name="Fochler E."/>
            <person name="Read T.D."/>
            <person name="Tapia R."/>
            <person name="Johnson S."/>
            <person name="Bishop-Lilly K.A."/>
            <person name="Detter C."/>
            <person name="Han C."/>
            <person name="Sozhamannan S."/>
            <person name="Rosenzweig C.N."/>
            <person name="Skowronski E.W."/>
        </authorList>
    </citation>
    <scope>NUCLEOTIDE SEQUENCE [LARGE SCALE GENOMIC DNA]</scope>
    <source>
        <strain evidence="3 4">Y4G10-17</strain>
    </source>
</reference>
<evidence type="ECO:0000256" key="1">
    <source>
        <dbReference type="SAM" id="SignalP"/>
    </source>
</evidence>
<dbReference type="Pfam" id="PF07969">
    <property type="entry name" value="Amidohydro_3"/>
    <property type="match status" value="1"/>
</dbReference>
<proteinExistence type="predicted"/>
<name>A0A432WEI2_9GAMM</name>
<comment type="caution">
    <text evidence="3">The sequence shown here is derived from an EMBL/GenBank/DDBJ whole genome shotgun (WGS) entry which is preliminary data.</text>
</comment>
<accession>A0A432WEI2</accession>
<feature type="signal peptide" evidence="1">
    <location>
        <begin position="1"/>
        <end position="24"/>
    </location>
</feature>
<dbReference type="Gene3D" id="3.10.310.70">
    <property type="match status" value="1"/>
</dbReference>
<dbReference type="RefSeq" id="WP_126799644.1">
    <property type="nucleotide sequence ID" value="NZ_PIPO01000005.1"/>
</dbReference>
<dbReference type="InterPro" id="IPR013108">
    <property type="entry name" value="Amidohydro_3"/>
</dbReference>
<evidence type="ECO:0000259" key="2">
    <source>
        <dbReference type="Pfam" id="PF07969"/>
    </source>
</evidence>
<dbReference type="SUPFAM" id="SSF51556">
    <property type="entry name" value="Metallo-dependent hydrolases"/>
    <property type="match status" value="1"/>
</dbReference>
<keyword evidence="1" id="KW-0732">Signal</keyword>
<dbReference type="InterPro" id="IPR011059">
    <property type="entry name" value="Metal-dep_hydrolase_composite"/>
</dbReference>
<dbReference type="CDD" id="cd01300">
    <property type="entry name" value="YtcJ_like"/>
    <property type="match status" value="1"/>
</dbReference>
<dbReference type="InterPro" id="IPR032466">
    <property type="entry name" value="Metal_Hydrolase"/>
</dbReference>
<dbReference type="Gene3D" id="3.20.20.140">
    <property type="entry name" value="Metal-dependent hydrolases"/>
    <property type="match status" value="1"/>
</dbReference>
<dbReference type="Gene3D" id="2.30.40.10">
    <property type="entry name" value="Urease, subunit C, domain 1"/>
    <property type="match status" value="1"/>
</dbReference>
<dbReference type="SUPFAM" id="SSF51338">
    <property type="entry name" value="Composite domain of metallo-dependent hydrolases"/>
    <property type="match status" value="1"/>
</dbReference>
<dbReference type="AlphaFoldDB" id="A0A432WEI2"/>
<dbReference type="Proteomes" id="UP000287823">
    <property type="component" value="Unassembled WGS sequence"/>
</dbReference>
<feature type="chain" id="PRO_5019240677" evidence="1">
    <location>
        <begin position="25"/>
        <end position="562"/>
    </location>
</feature>
<keyword evidence="3" id="KW-0378">Hydrolase</keyword>
<dbReference type="PANTHER" id="PTHR22642:SF2">
    <property type="entry name" value="PROTEIN LONG AFTER FAR-RED 3"/>
    <property type="match status" value="1"/>
</dbReference>
<dbReference type="EMBL" id="PIPO01000005">
    <property type="protein sequence ID" value="RUO31272.1"/>
    <property type="molecule type" value="Genomic_DNA"/>
</dbReference>
<gene>
    <name evidence="3" type="ORF">CWE14_12355</name>
</gene>
<dbReference type="PANTHER" id="PTHR22642">
    <property type="entry name" value="IMIDAZOLONEPROPIONASE"/>
    <property type="match status" value="1"/>
</dbReference>
<organism evidence="3 4">
    <name type="scientific">Aliidiomarina soli</name>
    <dbReference type="NCBI Taxonomy" id="1928574"/>
    <lineage>
        <taxon>Bacteria</taxon>
        <taxon>Pseudomonadati</taxon>
        <taxon>Pseudomonadota</taxon>
        <taxon>Gammaproteobacteria</taxon>
        <taxon>Alteromonadales</taxon>
        <taxon>Idiomarinaceae</taxon>
        <taxon>Aliidiomarina</taxon>
    </lineage>
</organism>
<dbReference type="GO" id="GO:0016810">
    <property type="term" value="F:hydrolase activity, acting on carbon-nitrogen (but not peptide) bonds"/>
    <property type="evidence" value="ECO:0007669"/>
    <property type="project" value="InterPro"/>
</dbReference>
<evidence type="ECO:0000313" key="3">
    <source>
        <dbReference type="EMBL" id="RUO31272.1"/>
    </source>
</evidence>
<dbReference type="InterPro" id="IPR033932">
    <property type="entry name" value="YtcJ-like"/>
</dbReference>
<protein>
    <submittedName>
        <fullName evidence="3">Amidohydrolase</fullName>
    </submittedName>
</protein>
<sequence length="562" mass="62391">MMKLRHCTALLGLLVALYTPLSIAESQLYHNFTGYTFTGEMGPETNLQSFTHMVVEDGRVAAIGGDELRQQFPDARAHNLAGRTLLPGLIDSHGHVQILGENLIQVDLRGINNRTATVAKVANYADSNLELDWVVGRGWNQELWPVTDYPTRQDLDELINDRPVYLTRVDAHAAWVNTMALEMAGINADTPDPDGGQIIRDEEGNPTGILIDTAMALVGDTIPEVTEETRLGALKVGQEHLLELGLTQVLDAGVSRQGLDDFKAMNENDELKLRINAMVAATDPDLDAILEEGIYLSDNHRLRIGNVKMYGDGALGSRGARLIEPYSDDPDNYGLLVTPEERVRSLFEQAHQAGFQISYHAIGDYSNRLALDEFARLADEEENGSLAAYRHRIEHAQIVQLEDIPRFTELGIIPSMQPTHATSDMNMAENRIGEQRIAGAYAWRRFVDNGSIIAGGSDFPVELANPFYGIHAAVTRQDRHNQPVEGWHPEQALSLLETMRSFTIDGAWAGFADEYSGSLQVGKYADFIVVDRDPFRTSNKDLWKVQVLSTYVGGERVFHTTR</sequence>
<evidence type="ECO:0000313" key="4">
    <source>
        <dbReference type="Proteomes" id="UP000287823"/>
    </source>
</evidence>